<feature type="transmembrane region" description="Helical" evidence="6">
    <location>
        <begin position="12"/>
        <end position="33"/>
    </location>
</feature>
<dbReference type="CDD" id="cd12912">
    <property type="entry name" value="PDC2_MCP_like"/>
    <property type="match status" value="1"/>
</dbReference>
<feature type="domain" description="GGDEF" evidence="7">
    <location>
        <begin position="390"/>
        <end position="520"/>
    </location>
</feature>
<keyword evidence="3 6" id="KW-0812">Transmembrane</keyword>
<dbReference type="Pfam" id="PF02743">
    <property type="entry name" value="dCache_1"/>
    <property type="match status" value="1"/>
</dbReference>
<dbReference type="PANTHER" id="PTHR45138:SF9">
    <property type="entry name" value="DIGUANYLATE CYCLASE DGCM-RELATED"/>
    <property type="match status" value="1"/>
</dbReference>
<name>A0A6L8V2B8_9BACL</name>
<evidence type="ECO:0000313" key="9">
    <source>
        <dbReference type="Proteomes" id="UP000481087"/>
    </source>
</evidence>
<evidence type="ECO:0000256" key="4">
    <source>
        <dbReference type="ARBA" id="ARBA00022989"/>
    </source>
</evidence>
<dbReference type="SUPFAM" id="SSF55073">
    <property type="entry name" value="Nucleotide cyclase"/>
    <property type="match status" value="1"/>
</dbReference>
<dbReference type="PROSITE" id="PS50887">
    <property type="entry name" value="GGDEF"/>
    <property type="match status" value="1"/>
</dbReference>
<evidence type="ECO:0000256" key="3">
    <source>
        <dbReference type="ARBA" id="ARBA00022692"/>
    </source>
</evidence>
<dbReference type="SUPFAM" id="SSF103190">
    <property type="entry name" value="Sensory domain-like"/>
    <property type="match status" value="1"/>
</dbReference>
<gene>
    <name evidence="8" type="ORF">GQF01_19695</name>
</gene>
<dbReference type="GO" id="GO:0052621">
    <property type="term" value="F:diguanylate cyclase activity"/>
    <property type="evidence" value="ECO:0007669"/>
    <property type="project" value="TreeGrafter"/>
</dbReference>
<protein>
    <submittedName>
        <fullName evidence="8">Diguanylate cyclase</fullName>
    </submittedName>
</protein>
<dbReference type="Gene3D" id="3.30.70.270">
    <property type="match status" value="1"/>
</dbReference>
<dbReference type="Gene3D" id="3.30.450.20">
    <property type="entry name" value="PAS domain"/>
    <property type="match status" value="1"/>
</dbReference>
<evidence type="ECO:0000313" key="8">
    <source>
        <dbReference type="EMBL" id="MZQ84344.1"/>
    </source>
</evidence>
<dbReference type="GO" id="GO:1902201">
    <property type="term" value="P:negative regulation of bacterial-type flagellum-dependent cell motility"/>
    <property type="evidence" value="ECO:0007669"/>
    <property type="project" value="TreeGrafter"/>
</dbReference>
<dbReference type="InterPro" id="IPR043128">
    <property type="entry name" value="Rev_trsase/Diguanyl_cyclase"/>
</dbReference>
<evidence type="ECO:0000259" key="7">
    <source>
        <dbReference type="PROSITE" id="PS50887"/>
    </source>
</evidence>
<comment type="caution">
    <text evidence="8">The sequence shown here is derived from an EMBL/GenBank/DDBJ whole genome shotgun (WGS) entry which is preliminary data.</text>
</comment>
<feature type="transmembrane region" description="Helical" evidence="6">
    <location>
        <begin position="283"/>
        <end position="302"/>
    </location>
</feature>
<dbReference type="GO" id="GO:0005886">
    <property type="term" value="C:plasma membrane"/>
    <property type="evidence" value="ECO:0007669"/>
    <property type="project" value="UniProtKB-SubCell"/>
</dbReference>
<evidence type="ECO:0000256" key="5">
    <source>
        <dbReference type="ARBA" id="ARBA00023136"/>
    </source>
</evidence>
<dbReference type="Pfam" id="PF00990">
    <property type="entry name" value="GGDEF"/>
    <property type="match status" value="1"/>
</dbReference>
<keyword evidence="9" id="KW-1185">Reference proteome</keyword>
<dbReference type="InterPro" id="IPR033479">
    <property type="entry name" value="dCache_1"/>
</dbReference>
<evidence type="ECO:0000256" key="1">
    <source>
        <dbReference type="ARBA" id="ARBA00004651"/>
    </source>
</evidence>
<reference evidence="8 9" key="1">
    <citation type="submission" date="2019-12" db="EMBL/GenBank/DDBJ databases">
        <title>Paenibacillus sp. nov. sp. isolated from soil.</title>
        <authorList>
            <person name="Kim J."/>
            <person name="Jeong S.E."/>
            <person name="Jung H.S."/>
            <person name="Jeon C.O."/>
        </authorList>
    </citation>
    <scope>NUCLEOTIDE SEQUENCE [LARGE SCALE GENOMIC DNA]</scope>
    <source>
        <strain evidence="8 9">5J-6</strain>
    </source>
</reference>
<dbReference type="AlphaFoldDB" id="A0A6L8V2B8"/>
<evidence type="ECO:0000256" key="6">
    <source>
        <dbReference type="SAM" id="Phobius"/>
    </source>
</evidence>
<comment type="subcellular location">
    <subcellularLocation>
        <location evidence="1">Cell membrane</location>
        <topology evidence="1">Multi-pass membrane protein</topology>
    </subcellularLocation>
</comment>
<accession>A0A6L8V2B8</accession>
<dbReference type="PANTHER" id="PTHR45138">
    <property type="entry name" value="REGULATORY COMPONENTS OF SENSORY TRANSDUCTION SYSTEM"/>
    <property type="match status" value="1"/>
</dbReference>
<dbReference type="InterPro" id="IPR029151">
    <property type="entry name" value="Sensor-like_sf"/>
</dbReference>
<keyword evidence="4 6" id="KW-1133">Transmembrane helix</keyword>
<proteinExistence type="predicted"/>
<evidence type="ECO:0000256" key="2">
    <source>
        <dbReference type="ARBA" id="ARBA00022475"/>
    </source>
</evidence>
<keyword evidence="5 6" id="KW-0472">Membrane</keyword>
<dbReference type="CDD" id="cd01949">
    <property type="entry name" value="GGDEF"/>
    <property type="match status" value="1"/>
</dbReference>
<dbReference type="RefSeq" id="WP_161408449.1">
    <property type="nucleotide sequence ID" value="NZ_WTUZ01000021.1"/>
</dbReference>
<dbReference type="InterPro" id="IPR050469">
    <property type="entry name" value="Diguanylate_Cyclase"/>
</dbReference>
<keyword evidence="2" id="KW-1003">Cell membrane</keyword>
<dbReference type="Proteomes" id="UP000481087">
    <property type="component" value="Unassembled WGS sequence"/>
</dbReference>
<dbReference type="InterPro" id="IPR029787">
    <property type="entry name" value="Nucleotide_cyclase"/>
</dbReference>
<dbReference type="EMBL" id="WTUZ01000021">
    <property type="protein sequence ID" value="MZQ84344.1"/>
    <property type="molecule type" value="Genomic_DNA"/>
</dbReference>
<dbReference type="NCBIfam" id="TIGR00254">
    <property type="entry name" value="GGDEF"/>
    <property type="match status" value="1"/>
</dbReference>
<dbReference type="FunFam" id="3.30.70.270:FF:000001">
    <property type="entry name" value="Diguanylate cyclase domain protein"/>
    <property type="match status" value="1"/>
</dbReference>
<dbReference type="GO" id="GO:0043709">
    <property type="term" value="P:cell adhesion involved in single-species biofilm formation"/>
    <property type="evidence" value="ECO:0007669"/>
    <property type="project" value="TreeGrafter"/>
</dbReference>
<organism evidence="8 9">
    <name type="scientific">Paenibacillus silvestris</name>
    <dbReference type="NCBI Taxonomy" id="2606219"/>
    <lineage>
        <taxon>Bacteria</taxon>
        <taxon>Bacillati</taxon>
        <taxon>Bacillota</taxon>
        <taxon>Bacilli</taxon>
        <taxon>Bacillales</taxon>
        <taxon>Paenibacillaceae</taxon>
        <taxon>Paenibacillus</taxon>
    </lineage>
</organism>
<dbReference type="InterPro" id="IPR000160">
    <property type="entry name" value="GGDEF_dom"/>
</dbReference>
<sequence>MARRRDFKLRALVDILILVSVLTTLSVSIIVAYHHEKKSLTQTTFELNKIYADKITDTVNGLFVNLKQGFEVTGAYIVKDMQSEKMGEILDLLQQNHTSLDSITLIDRSGVIINTTSNLKRMKGKKIAGAIEGLFSQHLAGISDPFLMDSDVLSIAILQPLLSDDGEFQGALSGTIRLHESNLFNTLLGDYMQDVDGTYAYVVSSSGKLIYHPDPTRIGDDVSRNAAVQDVLRRIGGVQRVTNTKGVDMLASYTYIKESGWGIIVQTPTESVLDDSRHLVRQILIYVVPILLAFLVVIYVVIGKMAEPLVKLANYAQRLTASNLIQDEPPRIHSWLYEANKLHRAFGLAVRHLRSDFDHLSLDAQTDALTGLYNRRTLEAYLHNLISNEKSFGFLVMDIDRFKLVNDKDGHEMGDRILQFVAATMQAYVNSQGACFRYGGEEFVILLPNMTMGEAMAKAECIRKLVQSSKGPKGKKVTLSIGVASYPETTHEADKLFELADKALYRAKNLGRNRVEAVQKESLFGG</sequence>
<dbReference type="SMART" id="SM00267">
    <property type="entry name" value="GGDEF"/>
    <property type="match status" value="1"/>
</dbReference>